<dbReference type="InterPro" id="IPR012337">
    <property type="entry name" value="RNaseH-like_sf"/>
</dbReference>
<accession>A0ABN2J365</accession>
<evidence type="ECO:0000313" key="5">
    <source>
        <dbReference type="Proteomes" id="UP001500618"/>
    </source>
</evidence>
<dbReference type="PROSITE" id="PS50994">
    <property type="entry name" value="INTEGRASE"/>
    <property type="match status" value="1"/>
</dbReference>
<dbReference type="Gene3D" id="3.30.420.10">
    <property type="entry name" value="Ribonuclease H-like superfamily/Ribonuclease H"/>
    <property type="match status" value="1"/>
</dbReference>
<comment type="caution">
    <text evidence="4">The sequence shown here is derived from an EMBL/GenBank/DDBJ whole genome shotgun (WGS) entry which is preliminary data.</text>
</comment>
<evidence type="ECO:0000259" key="3">
    <source>
        <dbReference type="PROSITE" id="PS50994"/>
    </source>
</evidence>
<gene>
    <name evidence="4" type="ORF">GCM10009765_77010</name>
</gene>
<dbReference type="InterPro" id="IPR054353">
    <property type="entry name" value="IstA-like_C"/>
</dbReference>
<feature type="domain" description="Integrase catalytic" evidence="3">
    <location>
        <begin position="114"/>
        <end position="293"/>
    </location>
</feature>
<dbReference type="PANTHER" id="PTHR35004">
    <property type="entry name" value="TRANSPOSASE RV3428C-RELATED"/>
    <property type="match status" value="1"/>
</dbReference>
<dbReference type="NCBIfam" id="NF033546">
    <property type="entry name" value="transpos_IS21"/>
    <property type="match status" value="1"/>
</dbReference>
<name>A0ABN2J365_9ACTN</name>
<reference evidence="4 5" key="1">
    <citation type="journal article" date="2019" name="Int. J. Syst. Evol. Microbiol.">
        <title>The Global Catalogue of Microorganisms (GCM) 10K type strain sequencing project: providing services to taxonomists for standard genome sequencing and annotation.</title>
        <authorList>
            <consortium name="The Broad Institute Genomics Platform"/>
            <consortium name="The Broad Institute Genome Sequencing Center for Infectious Disease"/>
            <person name="Wu L."/>
            <person name="Ma J."/>
        </authorList>
    </citation>
    <scope>NUCLEOTIDE SEQUENCE [LARGE SCALE GENOMIC DNA]</scope>
    <source>
        <strain evidence="4 5">JCM 14718</strain>
    </source>
</reference>
<dbReference type="InterPro" id="IPR001584">
    <property type="entry name" value="Integrase_cat-core"/>
</dbReference>
<protein>
    <recommendedName>
        <fullName evidence="3">Integrase catalytic domain-containing protein</fullName>
    </recommendedName>
</protein>
<keyword evidence="5" id="KW-1185">Reference proteome</keyword>
<dbReference type="Pfam" id="PF22483">
    <property type="entry name" value="Mu-transpos_C_2"/>
    <property type="match status" value="1"/>
</dbReference>
<feature type="region of interest" description="Disordered" evidence="2">
    <location>
        <begin position="365"/>
        <end position="394"/>
    </location>
</feature>
<evidence type="ECO:0000256" key="1">
    <source>
        <dbReference type="ARBA" id="ARBA00009277"/>
    </source>
</evidence>
<comment type="similarity">
    <text evidence="1">Belongs to the transposase IS21/IS408/IS1162 family.</text>
</comment>
<dbReference type="SUPFAM" id="SSF53098">
    <property type="entry name" value="Ribonuclease H-like"/>
    <property type="match status" value="1"/>
</dbReference>
<evidence type="ECO:0000256" key="2">
    <source>
        <dbReference type="SAM" id="MobiDB-lite"/>
    </source>
</evidence>
<evidence type="ECO:0000313" key="4">
    <source>
        <dbReference type="EMBL" id="GAA1717026.1"/>
    </source>
</evidence>
<proteinExistence type="inferred from homology"/>
<dbReference type="Proteomes" id="UP001500618">
    <property type="component" value="Unassembled WGS sequence"/>
</dbReference>
<dbReference type="EMBL" id="BAAANY010000041">
    <property type="protein sequence ID" value="GAA1717026.1"/>
    <property type="molecule type" value="Genomic_DNA"/>
</dbReference>
<organism evidence="4 5">
    <name type="scientific">Fodinicola feengrottensis</name>
    <dbReference type="NCBI Taxonomy" id="435914"/>
    <lineage>
        <taxon>Bacteria</taxon>
        <taxon>Bacillati</taxon>
        <taxon>Actinomycetota</taxon>
        <taxon>Actinomycetes</taxon>
        <taxon>Mycobacteriales</taxon>
        <taxon>Fodinicola</taxon>
    </lineage>
</organism>
<dbReference type="InterPro" id="IPR036397">
    <property type="entry name" value="RNaseH_sf"/>
</dbReference>
<sequence>MAKSDRDVMEILEAFDLTRCAHSAAKLAGCDEKTVSRYVALRDAGLDPVARTRRSRAVDEFVEKIEELVEKSSGKVRADVVHQRLVAMGFTGTDRSTRRAVAEAKQAWRAGNRRAYRPWVPEPGMWLQFDWGEGPRIGGRRTQLFCAWLSWSRFRVVLPAWDQTLPTLIACVDATLRILGGAPTYLLTDNPKTVTVDRIAGVPVRHPDVVALGRHYGCKVETCQPFDPESKGGAEHTVKIAKADLVPTTANLASAYASFAELADACFDWRERINARPHRETKAAPVDRLATERAVLHALPTEPHTTALGEERLVDDDQTIRFSSVRYSTPPGHVGTRVWCRVVGDELVITGMTSTGLTEIARHALSTPGNPRIDDEHYPNHPGGNEPRPPRVRPRSEAEVAFCGIGEGAHRWLIEASATGAQRIRSKMARAVELATILGAEKVDTALGLAAMAGRFGDTDLAAILDHLALSGAPSDVVYADETHSAQPGTSGWEGFGA</sequence>